<accession>A0A1Y6EP67</accession>
<name>A0A1Y6EP67_9SPHN</name>
<evidence type="ECO:0000313" key="3">
    <source>
        <dbReference type="Proteomes" id="UP000194420"/>
    </source>
</evidence>
<dbReference type="AlphaFoldDB" id="A0A1Y6EP67"/>
<evidence type="ECO:0000313" key="2">
    <source>
        <dbReference type="EMBL" id="SMQ64347.1"/>
    </source>
</evidence>
<reference evidence="3" key="1">
    <citation type="submission" date="2017-04" db="EMBL/GenBank/DDBJ databases">
        <authorList>
            <person name="Varghese N."/>
            <person name="Submissions S."/>
        </authorList>
    </citation>
    <scope>NUCLEOTIDE SEQUENCE [LARGE SCALE GENOMIC DNA]</scope>
</reference>
<feature type="signal peptide" evidence="1">
    <location>
        <begin position="1"/>
        <end position="25"/>
    </location>
</feature>
<keyword evidence="3" id="KW-1185">Reference proteome</keyword>
<dbReference type="PROSITE" id="PS51257">
    <property type="entry name" value="PROKAR_LIPOPROTEIN"/>
    <property type="match status" value="1"/>
</dbReference>
<feature type="chain" id="PRO_5013119775" evidence="1">
    <location>
        <begin position="26"/>
        <end position="486"/>
    </location>
</feature>
<organism evidence="2 3">
    <name type="scientific">Altererythrobacter xiamenensis</name>
    <dbReference type="NCBI Taxonomy" id="1316679"/>
    <lineage>
        <taxon>Bacteria</taxon>
        <taxon>Pseudomonadati</taxon>
        <taxon>Pseudomonadota</taxon>
        <taxon>Alphaproteobacteria</taxon>
        <taxon>Sphingomonadales</taxon>
        <taxon>Erythrobacteraceae</taxon>
        <taxon>Altererythrobacter</taxon>
    </lineage>
</organism>
<keyword evidence="1" id="KW-0732">Signal</keyword>
<dbReference type="EMBL" id="FXWG01000001">
    <property type="protein sequence ID" value="SMQ64347.1"/>
    <property type="molecule type" value="Genomic_DNA"/>
</dbReference>
<sequence length="486" mass="53426">MRSTKAYWRLLVCLPILGAVYGCGGGDSSSSSGPTGTATPTPAPATISLTNVGPSFYVDDTEIKLKIGPATAGGDPITATSLSLSSDLQGQIADNLTPDTAINFRLNDGAHKLTLTGDFGANGTASATLDILVLPRHAPIPETAKRAGQSDRRVPVVVVTYIPTEDGVNLDTSVADYNVIPADWSDKKVQSIIDYSTTLSVRSAFMLTEMSRFRGHKDNTQPYLGYEVVDHIIYYKPYPQKDYPRDPSQKIFDYKAALGGISAQRLVENEGVKEFWLMTYFAGDDVKLWESNMASPTTGDISNSDRAQDDLPIYANTYIVYGNNYHRTQAEAVHNHGHQIEAMLDYLDLRANGLHDLFWGSFVGWPSFPSGSMTPGSCGWTHSPPYTNENYGYLNGSQVQSNCEDWHPDGTGATTLVSANYMDSLGYNWPGGNPPQKVESNFYIWWGQNIPGKNNNVKYGGRELNNWWELLNDWDDTSSSSKLLYK</sequence>
<proteinExistence type="predicted"/>
<dbReference type="Proteomes" id="UP000194420">
    <property type="component" value="Unassembled WGS sequence"/>
</dbReference>
<protein>
    <submittedName>
        <fullName evidence="2">Uncharacterized protein</fullName>
    </submittedName>
</protein>
<evidence type="ECO:0000256" key="1">
    <source>
        <dbReference type="SAM" id="SignalP"/>
    </source>
</evidence>
<gene>
    <name evidence="2" type="ORF">SAMN06297468_0996</name>
</gene>